<reference evidence="2 3" key="1">
    <citation type="submission" date="2018-11" db="EMBL/GenBank/DDBJ databases">
        <authorList>
            <consortium name="Pathogen Informatics"/>
        </authorList>
    </citation>
    <scope>NUCLEOTIDE SEQUENCE [LARGE SCALE GENOMIC DNA]</scope>
</reference>
<organism evidence="2 3">
    <name type="scientific">Strongylus vulgaris</name>
    <name type="common">Blood worm</name>
    <dbReference type="NCBI Taxonomy" id="40348"/>
    <lineage>
        <taxon>Eukaryota</taxon>
        <taxon>Metazoa</taxon>
        <taxon>Ecdysozoa</taxon>
        <taxon>Nematoda</taxon>
        <taxon>Chromadorea</taxon>
        <taxon>Rhabditida</taxon>
        <taxon>Rhabditina</taxon>
        <taxon>Rhabditomorpha</taxon>
        <taxon>Strongyloidea</taxon>
        <taxon>Strongylidae</taxon>
        <taxon>Strongylus</taxon>
    </lineage>
</organism>
<dbReference type="OrthoDB" id="5877280at2759"/>
<keyword evidence="3" id="KW-1185">Reference proteome</keyword>
<feature type="compositionally biased region" description="Polar residues" evidence="1">
    <location>
        <begin position="49"/>
        <end position="78"/>
    </location>
</feature>
<gene>
    <name evidence="2" type="ORF">SVUK_LOCUS7024</name>
</gene>
<dbReference type="Proteomes" id="UP000270094">
    <property type="component" value="Unassembled WGS sequence"/>
</dbReference>
<sequence length="152" mass="17372">MPSNQNKSFGFLLFFAKHFNLADRCPTWSISAPSDPEELLNGVRDNKSPHTTTIPVVRSPATSSPLANTVPRRSTSRAVQIEKYDSRTITIPPPHQQRRLETRPIDEGEEQPSPSRLWSPIQEEERTRQPSDPGITRWEDIDTENEISIKER</sequence>
<dbReference type="EMBL" id="UYYB01023302">
    <property type="protein sequence ID" value="VDM72026.1"/>
    <property type="molecule type" value="Genomic_DNA"/>
</dbReference>
<feature type="non-terminal residue" evidence="2">
    <location>
        <position position="152"/>
    </location>
</feature>
<evidence type="ECO:0000313" key="2">
    <source>
        <dbReference type="EMBL" id="VDM72026.1"/>
    </source>
</evidence>
<evidence type="ECO:0000313" key="3">
    <source>
        <dbReference type="Proteomes" id="UP000270094"/>
    </source>
</evidence>
<dbReference type="AlphaFoldDB" id="A0A3P7IPP4"/>
<protein>
    <submittedName>
        <fullName evidence="2">Uncharacterized protein</fullName>
    </submittedName>
</protein>
<name>A0A3P7IPP4_STRVU</name>
<accession>A0A3P7IPP4</accession>
<proteinExistence type="predicted"/>
<evidence type="ECO:0000256" key="1">
    <source>
        <dbReference type="SAM" id="MobiDB-lite"/>
    </source>
</evidence>
<feature type="region of interest" description="Disordered" evidence="1">
    <location>
        <begin position="42"/>
        <end position="152"/>
    </location>
</feature>